<feature type="chain" id="PRO_5001968928" description="Lipoprotein" evidence="1">
    <location>
        <begin position="23"/>
        <end position="84"/>
    </location>
</feature>
<evidence type="ECO:0000313" key="3">
    <source>
        <dbReference type="Proteomes" id="UP000030004"/>
    </source>
</evidence>
<protein>
    <recommendedName>
        <fullName evidence="4">Lipoprotein</fullName>
    </recommendedName>
</protein>
<dbReference type="PROSITE" id="PS51257">
    <property type="entry name" value="PROKAR_LIPOPROTEIN"/>
    <property type="match status" value="1"/>
</dbReference>
<keyword evidence="3" id="KW-1185">Reference proteome</keyword>
<accession>A0A0A0EFF5</accession>
<dbReference type="Proteomes" id="UP000030004">
    <property type="component" value="Unassembled WGS sequence"/>
</dbReference>
<dbReference type="AlphaFoldDB" id="A0A0A0EFF5"/>
<comment type="caution">
    <text evidence="2">The sequence shown here is derived from an EMBL/GenBank/DDBJ whole genome shotgun (WGS) entry which is preliminary data.</text>
</comment>
<dbReference type="RefSeq" id="WP_043747575.1">
    <property type="nucleotide sequence ID" value="NZ_AQQX01000003.1"/>
</dbReference>
<feature type="signal peptide" evidence="1">
    <location>
        <begin position="1"/>
        <end position="22"/>
    </location>
</feature>
<name>A0A0A0EFF5_9RHOB</name>
<gene>
    <name evidence="2" type="ORF">ATO9_08870</name>
</gene>
<evidence type="ECO:0000256" key="1">
    <source>
        <dbReference type="SAM" id="SignalP"/>
    </source>
</evidence>
<organism evidence="2 3">
    <name type="scientific">Pseudooceanicola atlanticus</name>
    <dbReference type="NCBI Taxonomy" id="1461694"/>
    <lineage>
        <taxon>Bacteria</taxon>
        <taxon>Pseudomonadati</taxon>
        <taxon>Pseudomonadota</taxon>
        <taxon>Alphaproteobacteria</taxon>
        <taxon>Rhodobacterales</taxon>
        <taxon>Paracoccaceae</taxon>
        <taxon>Pseudooceanicola</taxon>
    </lineage>
</organism>
<evidence type="ECO:0008006" key="4">
    <source>
        <dbReference type="Google" id="ProtNLM"/>
    </source>
</evidence>
<evidence type="ECO:0000313" key="2">
    <source>
        <dbReference type="EMBL" id="KGM48813.1"/>
    </source>
</evidence>
<dbReference type="STRING" id="1461694.ATO9_08870"/>
<reference evidence="2 3" key="1">
    <citation type="journal article" date="2015" name="Antonie Van Leeuwenhoek">
        <title>Pseudooceanicola atlanticus gen. nov. sp. nov., isolated from surface seawater of the Atlantic Ocean and reclassification of Oceanicola batsensis, Oceanicola marinus, Oceanicola nitratireducens, Oceanicola nanhaiensis, Oceanicola antarcticus and Oceanicola flagellatus, as Pseudooceanicola batsensis comb. nov., Pseudooceanicola marinus comb. nov., Pseudooceanicola nitratireducens comb. nov., Pseudooceanicola nanhaiensis comb. nov., Pseudooceanicola antarcticus comb. nov., and Pseudooceanicola flagellatus comb. nov.</title>
        <authorList>
            <person name="Lai Q."/>
            <person name="Li G."/>
            <person name="Liu X."/>
            <person name="Du Y."/>
            <person name="Sun F."/>
            <person name="Shao Z."/>
        </authorList>
    </citation>
    <scope>NUCLEOTIDE SEQUENCE [LARGE SCALE GENOMIC DNA]</scope>
    <source>
        <strain evidence="2 3">22II-s11g</strain>
    </source>
</reference>
<sequence>MPTKISIGLFCAVLLSGTSGCAYIKSHNPMKPDNVSIMAPEMKPAAPVPLGPDSIVMDENGCFHQPAADGSMVPVQSGRGPLCE</sequence>
<dbReference type="EMBL" id="AQQX01000003">
    <property type="protein sequence ID" value="KGM48813.1"/>
    <property type="molecule type" value="Genomic_DNA"/>
</dbReference>
<proteinExistence type="predicted"/>
<keyword evidence="1" id="KW-0732">Signal</keyword>